<dbReference type="AlphaFoldDB" id="A0A5R9G2I3"/>
<gene>
    <name evidence="18" type="ORF">FE782_19555</name>
</gene>
<dbReference type="InterPro" id="IPR003594">
    <property type="entry name" value="HATPase_dom"/>
</dbReference>
<keyword evidence="10 15" id="KW-0067">ATP-binding</keyword>
<evidence type="ECO:0000256" key="14">
    <source>
        <dbReference type="ARBA" id="ARBA00024827"/>
    </source>
</evidence>
<dbReference type="InterPro" id="IPR036890">
    <property type="entry name" value="HATPase_C_sf"/>
</dbReference>
<protein>
    <recommendedName>
        <fullName evidence="15">Signal transduction histidine-protein kinase/phosphatase DegS</fullName>
        <ecNumber evidence="15">2.7.13.3</ecNumber>
        <ecNumber evidence="15">3.1.3.-</ecNumber>
    </recommendedName>
</protein>
<evidence type="ECO:0000256" key="1">
    <source>
        <dbReference type="ARBA" id="ARBA00000085"/>
    </source>
</evidence>
<organism evidence="18 19">
    <name type="scientific">Paenibacillus antri</name>
    <dbReference type="NCBI Taxonomy" id="2582848"/>
    <lineage>
        <taxon>Bacteria</taxon>
        <taxon>Bacillati</taxon>
        <taxon>Bacillota</taxon>
        <taxon>Bacilli</taxon>
        <taxon>Bacillales</taxon>
        <taxon>Paenibacillaceae</taxon>
        <taxon>Paenibacillus</taxon>
    </lineage>
</organism>
<dbReference type="EC" id="3.1.3.-" evidence="15"/>
<keyword evidence="15" id="KW-0378">Hydrolase</keyword>
<dbReference type="GO" id="GO:0005737">
    <property type="term" value="C:cytoplasm"/>
    <property type="evidence" value="ECO:0007669"/>
    <property type="project" value="UniProtKB-SubCell"/>
</dbReference>
<evidence type="ECO:0000256" key="2">
    <source>
        <dbReference type="ARBA" id="ARBA00001966"/>
    </source>
</evidence>
<evidence type="ECO:0000259" key="17">
    <source>
        <dbReference type="PROSITE" id="PS50109"/>
    </source>
</evidence>
<dbReference type="Pfam" id="PF05384">
    <property type="entry name" value="DegS"/>
    <property type="match status" value="1"/>
</dbReference>
<dbReference type="InterPro" id="IPR005467">
    <property type="entry name" value="His_kinase_dom"/>
</dbReference>
<proteinExistence type="predicted"/>
<keyword evidence="19" id="KW-1185">Reference proteome</keyword>
<evidence type="ECO:0000256" key="16">
    <source>
        <dbReference type="SAM" id="Coils"/>
    </source>
</evidence>
<dbReference type="PIRSF" id="PIRSF003169">
    <property type="entry name" value="STHK_DegS"/>
    <property type="match status" value="1"/>
</dbReference>
<dbReference type="GO" id="GO:0046983">
    <property type="term" value="F:protein dimerization activity"/>
    <property type="evidence" value="ECO:0007669"/>
    <property type="project" value="InterPro"/>
</dbReference>
<dbReference type="GO" id="GO:0046872">
    <property type="term" value="F:metal ion binding"/>
    <property type="evidence" value="ECO:0007669"/>
    <property type="project" value="UniProtKB-KW"/>
</dbReference>
<keyword evidence="4" id="KW-0004">4Fe-4S</keyword>
<evidence type="ECO:0000256" key="13">
    <source>
        <dbReference type="ARBA" id="ARBA00023014"/>
    </source>
</evidence>
<dbReference type="InterPro" id="IPR008595">
    <property type="entry name" value="DegS"/>
</dbReference>
<dbReference type="InterPro" id="IPR011712">
    <property type="entry name" value="Sig_transdc_His_kin_sub3_dim/P"/>
</dbReference>
<dbReference type="GO" id="GO:0051539">
    <property type="term" value="F:4 iron, 4 sulfur cluster binding"/>
    <property type="evidence" value="ECO:0007669"/>
    <property type="project" value="UniProtKB-KW"/>
</dbReference>
<keyword evidence="13" id="KW-0411">Iron-sulfur</keyword>
<comment type="caution">
    <text evidence="18">The sequence shown here is derived from an EMBL/GenBank/DDBJ whole genome shotgun (WGS) entry which is preliminary data.</text>
</comment>
<accession>A0A5R9G2I3</accession>
<evidence type="ECO:0000256" key="5">
    <source>
        <dbReference type="ARBA" id="ARBA00022490"/>
    </source>
</evidence>
<sequence length="393" mass="44501">MNVEVDAIERVLKNATEALESSKYHIYEIGEAARQEQQALAAELQRVMEELSETIQAVDKLEEQYRRARVRLVEVSRDFKRYGEKDIRDAYENATQLQLSLTVSREKESNLKAKRDDLQKRIRSIDRTIERAEALFSQMNVVLEYLSGDLGQVTRILESAKNRQLLGLKIILAQEEERRRIAREIHDGPAQSMANLILRTDIAERMLAKGELGVVKEELADLKQNVRTELEEVRKIIFNLRPMTLDDLGLVPTIRKLTQDYEEKTRIRTKFELRGRERRLTSGMEVALFRLVQESLTNVAKHADATHVTVEMAFLSDGAVRVVIADNGVGFDVARWQSKVASGGGASFGLVGMKERVELLEGNFDIESNVNAGTKITIEVPLGDGTKEDVNHG</sequence>
<keyword evidence="15" id="KW-0904">Protein phosphatase</keyword>
<keyword evidence="5 15" id="KW-0963">Cytoplasm</keyword>
<dbReference type="GO" id="GO:0005524">
    <property type="term" value="F:ATP binding"/>
    <property type="evidence" value="ECO:0007669"/>
    <property type="project" value="UniProtKB-UniRule"/>
</dbReference>
<dbReference type="InterPro" id="IPR016381">
    <property type="entry name" value="Sig_transdc_His_kinase_DegS"/>
</dbReference>
<evidence type="ECO:0000313" key="19">
    <source>
        <dbReference type="Proteomes" id="UP000309676"/>
    </source>
</evidence>
<dbReference type="PANTHER" id="PTHR24421">
    <property type="entry name" value="NITRATE/NITRITE SENSOR PROTEIN NARX-RELATED"/>
    <property type="match status" value="1"/>
</dbReference>
<dbReference type="GO" id="GO:0004721">
    <property type="term" value="F:phosphoprotein phosphatase activity"/>
    <property type="evidence" value="ECO:0007669"/>
    <property type="project" value="UniProtKB-UniRule"/>
</dbReference>
<keyword evidence="6 15" id="KW-0808">Transferase</keyword>
<dbReference type="EMBL" id="VCIW01000014">
    <property type="protein sequence ID" value="TLS50562.1"/>
    <property type="molecule type" value="Genomic_DNA"/>
</dbReference>
<dbReference type="Gene3D" id="3.30.565.10">
    <property type="entry name" value="Histidine kinase-like ATPase, C-terminal domain"/>
    <property type="match status" value="1"/>
</dbReference>
<comment type="cofactor">
    <cofactor evidence="2">
        <name>[4Fe-4S] cluster</name>
        <dbReference type="ChEBI" id="CHEBI:49883"/>
    </cofactor>
</comment>
<evidence type="ECO:0000313" key="18">
    <source>
        <dbReference type="EMBL" id="TLS50562.1"/>
    </source>
</evidence>
<dbReference type="Gene3D" id="1.20.5.1930">
    <property type="match status" value="1"/>
</dbReference>
<evidence type="ECO:0000256" key="12">
    <source>
        <dbReference type="ARBA" id="ARBA00023012"/>
    </source>
</evidence>
<keyword evidence="12 15" id="KW-0902">Two-component regulatory system</keyword>
<reference evidence="18 19" key="1">
    <citation type="submission" date="2019-05" db="EMBL/GenBank/DDBJ databases">
        <authorList>
            <person name="Narsing Rao M.P."/>
            <person name="Li W.J."/>
        </authorList>
    </citation>
    <scope>NUCLEOTIDE SEQUENCE [LARGE SCALE GENOMIC DNA]</scope>
    <source>
        <strain evidence="18 19">SYSU_K30003</strain>
    </source>
</reference>
<comment type="subcellular location">
    <subcellularLocation>
        <location evidence="3 15">Cytoplasm</location>
    </subcellularLocation>
</comment>
<keyword evidence="11" id="KW-0408">Iron</keyword>
<dbReference type="RefSeq" id="WP_138195929.1">
    <property type="nucleotide sequence ID" value="NZ_VCIW01000014.1"/>
</dbReference>
<dbReference type="Proteomes" id="UP000309676">
    <property type="component" value="Unassembled WGS sequence"/>
</dbReference>
<dbReference type="CDD" id="cd16917">
    <property type="entry name" value="HATPase_UhpB-NarQ-NarX-like"/>
    <property type="match status" value="1"/>
</dbReference>
<evidence type="ECO:0000256" key="8">
    <source>
        <dbReference type="ARBA" id="ARBA00022741"/>
    </source>
</evidence>
<name>A0A5R9G2I3_9BACL</name>
<feature type="coiled-coil region" evidence="16">
    <location>
        <begin position="30"/>
        <end position="78"/>
    </location>
</feature>
<evidence type="ECO:0000256" key="4">
    <source>
        <dbReference type="ARBA" id="ARBA00022485"/>
    </source>
</evidence>
<evidence type="ECO:0000256" key="6">
    <source>
        <dbReference type="ARBA" id="ARBA00022679"/>
    </source>
</evidence>
<dbReference type="SMART" id="SM00387">
    <property type="entry name" value="HATPase_c"/>
    <property type="match status" value="1"/>
</dbReference>
<dbReference type="GO" id="GO:0000155">
    <property type="term" value="F:phosphorelay sensor kinase activity"/>
    <property type="evidence" value="ECO:0007669"/>
    <property type="project" value="UniProtKB-UniRule"/>
</dbReference>
<keyword evidence="9 15" id="KW-0418">Kinase</keyword>
<comment type="function">
    <text evidence="15">Member of the two-component regulatory system DegS/DegU, which plays an important role in the transition growth phase.</text>
</comment>
<dbReference type="SUPFAM" id="SSF55874">
    <property type="entry name" value="ATPase domain of HSP90 chaperone/DNA topoisomerase II/histidine kinase"/>
    <property type="match status" value="1"/>
</dbReference>
<feature type="coiled-coil region" evidence="16">
    <location>
        <begin position="108"/>
        <end position="135"/>
    </location>
</feature>
<dbReference type="PANTHER" id="PTHR24421:SF55">
    <property type="entry name" value="SENSOR HISTIDINE KINASE YDFH"/>
    <property type="match status" value="1"/>
</dbReference>
<dbReference type="InterPro" id="IPR004358">
    <property type="entry name" value="Sig_transdc_His_kin-like_C"/>
</dbReference>
<dbReference type="Pfam" id="PF07730">
    <property type="entry name" value="HisKA_3"/>
    <property type="match status" value="1"/>
</dbReference>
<dbReference type="InterPro" id="IPR050482">
    <property type="entry name" value="Sensor_HK_TwoCompSys"/>
</dbReference>
<keyword evidence="7" id="KW-0479">Metal-binding</keyword>
<dbReference type="Pfam" id="PF02518">
    <property type="entry name" value="HATPase_c"/>
    <property type="match status" value="1"/>
</dbReference>
<dbReference type="OrthoDB" id="9781904at2"/>
<feature type="domain" description="Histidine kinase" evidence="17">
    <location>
        <begin position="180"/>
        <end position="384"/>
    </location>
</feature>
<dbReference type="PROSITE" id="PS50109">
    <property type="entry name" value="HIS_KIN"/>
    <property type="match status" value="1"/>
</dbReference>
<evidence type="ECO:0000256" key="15">
    <source>
        <dbReference type="PIRNR" id="PIRNR003169"/>
    </source>
</evidence>
<dbReference type="EC" id="2.7.13.3" evidence="15"/>
<evidence type="ECO:0000256" key="7">
    <source>
        <dbReference type="ARBA" id="ARBA00022723"/>
    </source>
</evidence>
<dbReference type="PRINTS" id="PR00344">
    <property type="entry name" value="BCTRLSENSOR"/>
</dbReference>
<evidence type="ECO:0000256" key="10">
    <source>
        <dbReference type="ARBA" id="ARBA00022840"/>
    </source>
</evidence>
<comment type="function">
    <text evidence="14">Member of the two-component regulatory system NreB/NreC involved in the control of dissimilatory nitrate/nitrite reduction in response to oxygen. NreB functions as a direct oxygen sensor histidine kinase which is autophosphorylated, in the absence of oxygen, probably at the conserved histidine residue, and transfers its phosphate group probably to a conserved aspartate residue of NreC. NreB/NreC activates the expression of the nitrate (narGHJI) and nitrite (nir) reductase operons, as well as the putative nitrate transporter gene narT.</text>
</comment>
<evidence type="ECO:0000256" key="3">
    <source>
        <dbReference type="ARBA" id="ARBA00004496"/>
    </source>
</evidence>
<keyword evidence="16" id="KW-0175">Coiled coil</keyword>
<evidence type="ECO:0000256" key="9">
    <source>
        <dbReference type="ARBA" id="ARBA00022777"/>
    </source>
</evidence>
<comment type="catalytic activity">
    <reaction evidence="1 15">
        <text>ATP + protein L-histidine = ADP + protein N-phospho-L-histidine.</text>
        <dbReference type="EC" id="2.7.13.3"/>
    </reaction>
</comment>
<keyword evidence="8 15" id="KW-0547">Nucleotide-binding</keyword>
<evidence type="ECO:0000256" key="11">
    <source>
        <dbReference type="ARBA" id="ARBA00023004"/>
    </source>
</evidence>
<dbReference type="GO" id="GO:0016020">
    <property type="term" value="C:membrane"/>
    <property type="evidence" value="ECO:0007669"/>
    <property type="project" value="InterPro"/>
</dbReference>